<dbReference type="AlphaFoldDB" id="A0A133MHX6"/>
<accession>A0A133MHX6</accession>
<comment type="caution">
    <text evidence="2">The sequence shown here is derived from an EMBL/GenBank/DDBJ whole genome shotgun (WGS) entry which is preliminary data.</text>
</comment>
<reference evidence="2 3" key="1">
    <citation type="submission" date="2016-01" db="EMBL/GenBank/DDBJ databases">
        <authorList>
            <person name="Oliw E.H."/>
        </authorList>
    </citation>
    <scope>NUCLEOTIDE SEQUENCE [LARGE SCALE GENOMIC DNA]</scope>
    <source>
        <strain evidence="2 3">MJR7757A</strain>
    </source>
</reference>
<organism evidence="2 3">
    <name type="scientific">Clostridium perfringens</name>
    <dbReference type="NCBI Taxonomy" id="1502"/>
    <lineage>
        <taxon>Bacteria</taxon>
        <taxon>Bacillati</taxon>
        <taxon>Bacillota</taxon>
        <taxon>Clostridia</taxon>
        <taxon>Eubacteriales</taxon>
        <taxon>Clostridiaceae</taxon>
        <taxon>Clostridium</taxon>
    </lineage>
</organism>
<dbReference type="PATRIC" id="fig|1502.174.peg.3312"/>
<proteinExistence type="predicted"/>
<dbReference type="InterPro" id="IPR056111">
    <property type="entry name" value="DUF7694"/>
</dbReference>
<gene>
    <name evidence="2" type="ORF">HMPREF3222_03276</name>
</gene>
<sequence length="118" mass="13881">MKDLNYLNSKRIPLVGNTWLGDEHNGAFKIYYKGIDYMVIASNGLGWEHVSVSSKNRIPSWEVMCKIKELFFEDEEVVIQYHPKKSEYINNYKNCLHLWRPIEKEIPKPPSILVGIRK</sequence>
<dbReference type="Pfam" id="PF24746">
    <property type="entry name" value="DUF7694"/>
    <property type="match status" value="1"/>
</dbReference>
<evidence type="ECO:0000313" key="2">
    <source>
        <dbReference type="EMBL" id="KXA03628.1"/>
    </source>
</evidence>
<evidence type="ECO:0000313" key="3">
    <source>
        <dbReference type="Proteomes" id="UP000070646"/>
    </source>
</evidence>
<protein>
    <recommendedName>
        <fullName evidence="1">DUF7694 domain-containing protein</fullName>
    </recommendedName>
</protein>
<dbReference type="Proteomes" id="UP000070646">
    <property type="component" value="Unassembled WGS sequence"/>
</dbReference>
<evidence type="ECO:0000259" key="1">
    <source>
        <dbReference type="Pfam" id="PF24746"/>
    </source>
</evidence>
<dbReference type="RefSeq" id="WP_060797024.1">
    <property type="nucleotide sequence ID" value="NZ_KQ956350.1"/>
</dbReference>
<feature type="domain" description="DUF7694" evidence="1">
    <location>
        <begin position="39"/>
        <end position="102"/>
    </location>
</feature>
<dbReference type="EMBL" id="LRPU01000240">
    <property type="protein sequence ID" value="KXA03628.1"/>
    <property type="molecule type" value="Genomic_DNA"/>
</dbReference>
<name>A0A133MHX6_CLOPF</name>